<organism evidence="1 2">
    <name type="scientific">Shewanella metallivivens</name>
    <dbReference type="NCBI Taxonomy" id="2872342"/>
    <lineage>
        <taxon>Bacteria</taxon>
        <taxon>Pseudomonadati</taxon>
        <taxon>Pseudomonadota</taxon>
        <taxon>Gammaproteobacteria</taxon>
        <taxon>Alteromonadales</taxon>
        <taxon>Shewanellaceae</taxon>
        <taxon>Shewanella</taxon>
    </lineage>
</organism>
<proteinExistence type="predicted"/>
<comment type="caution">
    <text evidence="1">The sequence shown here is derived from an EMBL/GenBank/DDBJ whole genome shotgun (WGS) entry which is preliminary data.</text>
</comment>
<gene>
    <name evidence="1" type="ORF">PQR79_19790</name>
</gene>
<evidence type="ECO:0000313" key="1">
    <source>
        <dbReference type="EMBL" id="MDD8061314.1"/>
    </source>
</evidence>
<dbReference type="RefSeq" id="WP_238107633.1">
    <property type="nucleotide sequence ID" value="NZ_JAQQPZ010000015.1"/>
</dbReference>
<sequence>MSMNFETLFSPYLTLRLAAFDNMKLIAAVLSEAGEVYQCVEANLLVDTFSEQRNRGYFVQWGDRWLSCGLTHSYASPIVLMTKIDLEQIDVASVTLITVPVMSMQQVGFMCIESAHFDHC</sequence>
<dbReference type="EMBL" id="JAQQPZ010000015">
    <property type="protein sequence ID" value="MDD8061314.1"/>
    <property type="molecule type" value="Genomic_DNA"/>
</dbReference>
<name>A0ABT5TRQ9_9GAMM</name>
<protein>
    <submittedName>
        <fullName evidence="1">Uncharacterized protein</fullName>
    </submittedName>
</protein>
<dbReference type="Proteomes" id="UP001213691">
    <property type="component" value="Unassembled WGS sequence"/>
</dbReference>
<evidence type="ECO:0000313" key="2">
    <source>
        <dbReference type="Proteomes" id="UP001213691"/>
    </source>
</evidence>
<accession>A0ABT5TRQ9</accession>
<keyword evidence="2" id="KW-1185">Reference proteome</keyword>
<reference evidence="1 2" key="1">
    <citation type="submission" date="2023-02" db="EMBL/GenBank/DDBJ databases">
        <title>Genome sequence of Shewanella metallivivens ER-Te-42B-Light, sp. nov., enriched from sulfide tube worms (Riftia pachyptila) isolated from Explorer Ridge in the Pacific Ocean.</title>
        <authorList>
            <person name="Maltman C."/>
            <person name="Kuzyk S.B."/>
            <person name="Kyndt J.A."/>
            <person name="Yurkov V."/>
        </authorList>
    </citation>
    <scope>NUCLEOTIDE SEQUENCE [LARGE SCALE GENOMIC DNA]</scope>
    <source>
        <strain evidence="1 2">ER-Te-42B-Light</strain>
    </source>
</reference>